<feature type="region of interest" description="Disordered" evidence="10">
    <location>
        <begin position="1"/>
        <end position="24"/>
    </location>
</feature>
<feature type="domain" description="C2H2-type" evidence="11">
    <location>
        <begin position="467"/>
        <end position="495"/>
    </location>
</feature>
<dbReference type="GO" id="GO:0005634">
    <property type="term" value="C:nucleus"/>
    <property type="evidence" value="ECO:0007669"/>
    <property type="project" value="UniProtKB-SubCell"/>
</dbReference>
<feature type="domain" description="C2H2-type" evidence="11">
    <location>
        <begin position="630"/>
        <end position="653"/>
    </location>
</feature>
<comment type="similarity">
    <text evidence="2">Belongs to the krueppel C2H2-type zinc-finger protein family.</text>
</comment>
<evidence type="ECO:0000313" key="12">
    <source>
        <dbReference type="EMBL" id="CAD7569920.1"/>
    </source>
</evidence>
<evidence type="ECO:0000256" key="4">
    <source>
        <dbReference type="ARBA" id="ARBA00022737"/>
    </source>
</evidence>
<feature type="domain" description="C2H2-type" evidence="11">
    <location>
        <begin position="224"/>
        <end position="251"/>
    </location>
</feature>
<dbReference type="SMART" id="SM00355">
    <property type="entry name" value="ZnF_C2H2"/>
    <property type="match status" value="13"/>
</dbReference>
<organism evidence="12">
    <name type="scientific">Timema californicum</name>
    <name type="common">California timema</name>
    <name type="synonym">Walking stick</name>
    <dbReference type="NCBI Taxonomy" id="61474"/>
    <lineage>
        <taxon>Eukaryota</taxon>
        <taxon>Metazoa</taxon>
        <taxon>Ecdysozoa</taxon>
        <taxon>Arthropoda</taxon>
        <taxon>Hexapoda</taxon>
        <taxon>Insecta</taxon>
        <taxon>Pterygota</taxon>
        <taxon>Neoptera</taxon>
        <taxon>Polyneoptera</taxon>
        <taxon>Phasmatodea</taxon>
        <taxon>Timematodea</taxon>
        <taxon>Timematoidea</taxon>
        <taxon>Timematidae</taxon>
        <taxon>Timema</taxon>
    </lineage>
</organism>
<keyword evidence="4" id="KW-0677">Repeat</keyword>
<evidence type="ECO:0000256" key="1">
    <source>
        <dbReference type="ARBA" id="ARBA00004123"/>
    </source>
</evidence>
<evidence type="ECO:0000259" key="11">
    <source>
        <dbReference type="PROSITE" id="PS50157"/>
    </source>
</evidence>
<dbReference type="SUPFAM" id="SSF57667">
    <property type="entry name" value="beta-beta-alpha zinc fingers"/>
    <property type="match status" value="7"/>
</dbReference>
<dbReference type="EMBL" id="OE179856">
    <property type="protein sequence ID" value="CAD7569920.1"/>
    <property type="molecule type" value="Genomic_DNA"/>
</dbReference>
<evidence type="ECO:0000256" key="5">
    <source>
        <dbReference type="ARBA" id="ARBA00022771"/>
    </source>
</evidence>
<feature type="domain" description="C2H2-type" evidence="11">
    <location>
        <begin position="439"/>
        <end position="466"/>
    </location>
</feature>
<dbReference type="GO" id="GO:0000981">
    <property type="term" value="F:DNA-binding transcription factor activity, RNA polymerase II-specific"/>
    <property type="evidence" value="ECO:0007669"/>
    <property type="project" value="TreeGrafter"/>
</dbReference>
<evidence type="ECO:0000256" key="7">
    <source>
        <dbReference type="ARBA" id="ARBA00023242"/>
    </source>
</evidence>
<dbReference type="Gene3D" id="3.30.160.60">
    <property type="entry name" value="Classic Zinc Finger"/>
    <property type="match status" value="12"/>
</dbReference>
<accession>A0A7R9IZP2</accession>
<comment type="subcellular location">
    <subcellularLocation>
        <location evidence="1">Nucleus</location>
    </subcellularLocation>
</comment>
<evidence type="ECO:0000256" key="8">
    <source>
        <dbReference type="ARBA" id="ARBA00068876"/>
    </source>
</evidence>
<dbReference type="PANTHER" id="PTHR24408:SF34">
    <property type="entry name" value="ZINC FINGER PROTEIN 672-RELATED"/>
    <property type="match status" value="1"/>
</dbReference>
<feature type="compositionally biased region" description="Basic and acidic residues" evidence="10">
    <location>
        <begin position="1"/>
        <end position="21"/>
    </location>
</feature>
<feature type="domain" description="C2H2-type" evidence="11">
    <location>
        <begin position="38"/>
        <end position="66"/>
    </location>
</feature>
<name>A0A7R9IZP2_TIMCA</name>
<feature type="region of interest" description="Disordered" evidence="10">
    <location>
        <begin position="71"/>
        <end position="138"/>
    </location>
</feature>
<dbReference type="FunFam" id="3.30.160.60:FF:000100">
    <property type="entry name" value="Zinc finger 45-like"/>
    <property type="match status" value="1"/>
</dbReference>
<evidence type="ECO:0000256" key="9">
    <source>
        <dbReference type="PROSITE-ProRule" id="PRU00042"/>
    </source>
</evidence>
<dbReference type="FunFam" id="3.30.160.60:FF:001498">
    <property type="entry name" value="Zinc finger protein 404"/>
    <property type="match status" value="1"/>
</dbReference>
<feature type="compositionally biased region" description="Acidic residues" evidence="10">
    <location>
        <begin position="101"/>
        <end position="130"/>
    </location>
</feature>
<reference evidence="12" key="1">
    <citation type="submission" date="2020-11" db="EMBL/GenBank/DDBJ databases">
        <authorList>
            <person name="Tran Van P."/>
        </authorList>
    </citation>
    <scope>NUCLEOTIDE SEQUENCE</scope>
</reference>
<gene>
    <name evidence="12" type="ORF">TCMB3V08_LOCUS2641</name>
</gene>
<dbReference type="AlphaFoldDB" id="A0A7R9IZP2"/>
<keyword evidence="3" id="KW-0479">Metal-binding</keyword>
<dbReference type="FunFam" id="3.30.160.60:FF:000446">
    <property type="entry name" value="Zinc finger protein"/>
    <property type="match status" value="1"/>
</dbReference>
<dbReference type="GO" id="GO:0043565">
    <property type="term" value="F:sequence-specific DNA binding"/>
    <property type="evidence" value="ECO:0007669"/>
    <property type="project" value="TreeGrafter"/>
</dbReference>
<dbReference type="FunFam" id="3.30.160.60:FF:002343">
    <property type="entry name" value="Zinc finger protein 33A"/>
    <property type="match status" value="2"/>
</dbReference>
<feature type="compositionally biased region" description="Acidic residues" evidence="10">
    <location>
        <begin position="73"/>
        <end position="83"/>
    </location>
</feature>
<dbReference type="PROSITE" id="PS00028">
    <property type="entry name" value="ZINC_FINGER_C2H2_1"/>
    <property type="match status" value="10"/>
</dbReference>
<feature type="domain" description="C2H2-type" evidence="11">
    <location>
        <begin position="195"/>
        <end position="223"/>
    </location>
</feature>
<feature type="domain" description="C2H2-type" evidence="11">
    <location>
        <begin position="496"/>
        <end position="523"/>
    </location>
</feature>
<dbReference type="GO" id="GO:0008270">
    <property type="term" value="F:zinc ion binding"/>
    <property type="evidence" value="ECO:0007669"/>
    <property type="project" value="UniProtKB-KW"/>
</dbReference>
<evidence type="ECO:0000256" key="6">
    <source>
        <dbReference type="ARBA" id="ARBA00022833"/>
    </source>
</evidence>
<feature type="domain" description="C2H2-type" evidence="11">
    <location>
        <begin position="316"/>
        <end position="343"/>
    </location>
</feature>
<sequence>MAESPGKRKTSENKMKIEGTKRASLRSAHSLETLKTTVECEICNRSFKNAVGLRRHMRFCQATELAVTKTEAEESFQSEDAGEEITQPEGSEGVGELEAASQDELEDSDEIGLTDDDIDEEDYEDGDGEDGLIPPDGDINLRDQMKGVMLSKVNELIDETSATGPGKCHCCNMLLTNFNPKASTFGNITKHGGEFECVDCFKFFKLKSSLERHRRVIHLEGDTYSCPECDARCPDKGTLARHMYTHTGLKPYSCTRCDKQFSRKYHLERHIIQTGCDGNPRPTHPCQVCGRMFSRKDNLREHLRAHAGQVKRKKKYTCVHCEKVFHGSTLLHIHMRTHTGEKPYHCDFCPKSFPSSGAMKKHRRMHTGERPYECKQEKPPPVHPTEILTLISPSSAVELNMASAPHKVPFFFSPQCFAKFAAKETLNRHVRTHTGVKPHSCQYCGKSFIQASQLRAHIFHHTGENGFTCTICGKAFNRRARLLLHVKYIHEGAKPYECEQCSKTFVRKEDLARHTILHTGVKGFLEHLRSDLENIIDLLSMDRWLKSGSLKKTIKTSATVPPVAMEASTANSVEEDGAVANARISGQDEGFLDESATAAHKCPISICEKSFAMKSSLKIHLLTHTKEPPRSCEECGRAFIRQDCLLRHMRTKHRDMLEEILAEAEKKKLQQQLLAAATASINSGSASTPGTETENEDGLDVRRGTAATEGGSISKPMSAMEPATLTEAALAESVKELLTLLVDEATLKAFGWPTAQVDRLLEAVIKRCGHQPVGLDELTYTDRLRENAKLLFTVVIDDSAVKTLLNNQTVDEVILHVLRLAKS</sequence>
<feature type="domain" description="C2H2-type" evidence="11">
    <location>
        <begin position="252"/>
        <end position="282"/>
    </location>
</feature>
<feature type="domain" description="C2H2-type" evidence="11">
    <location>
        <begin position="284"/>
        <end position="311"/>
    </location>
</feature>
<dbReference type="Pfam" id="PF00096">
    <property type="entry name" value="zf-C2H2"/>
    <property type="match status" value="11"/>
</dbReference>
<evidence type="ECO:0000256" key="10">
    <source>
        <dbReference type="SAM" id="MobiDB-lite"/>
    </source>
</evidence>
<keyword evidence="7" id="KW-0539">Nucleus</keyword>
<proteinExistence type="inferred from homology"/>
<protein>
    <recommendedName>
        <fullName evidence="8">Zinc finger protein 865</fullName>
    </recommendedName>
</protein>
<dbReference type="FunFam" id="3.30.160.60:FF:000145">
    <property type="entry name" value="Zinc finger protein 574"/>
    <property type="match status" value="1"/>
</dbReference>
<feature type="domain" description="C2H2-type" evidence="11">
    <location>
        <begin position="344"/>
        <end position="371"/>
    </location>
</feature>
<evidence type="ECO:0000256" key="2">
    <source>
        <dbReference type="ARBA" id="ARBA00006991"/>
    </source>
</evidence>
<feature type="domain" description="C2H2-type" evidence="11">
    <location>
        <begin position="600"/>
        <end position="629"/>
    </location>
</feature>
<dbReference type="PROSITE" id="PS50157">
    <property type="entry name" value="ZINC_FINGER_C2H2_2"/>
    <property type="match status" value="13"/>
</dbReference>
<dbReference type="InterPro" id="IPR036236">
    <property type="entry name" value="Znf_C2H2_sf"/>
</dbReference>
<keyword evidence="5 9" id="KW-0863">Zinc-finger</keyword>
<keyword evidence="6" id="KW-0862">Zinc</keyword>
<dbReference type="PANTHER" id="PTHR24408">
    <property type="entry name" value="ZINC FINGER PROTEIN"/>
    <property type="match status" value="1"/>
</dbReference>
<evidence type="ECO:0000256" key="3">
    <source>
        <dbReference type="ARBA" id="ARBA00022723"/>
    </source>
</evidence>
<dbReference type="InterPro" id="IPR013087">
    <property type="entry name" value="Znf_C2H2_type"/>
</dbReference>
<feature type="domain" description="C2H2-type" evidence="11">
    <location>
        <begin position="411"/>
        <end position="438"/>
    </location>
</feature>